<dbReference type="InterPro" id="IPR003462">
    <property type="entry name" value="ODC_Mu_crystall"/>
</dbReference>
<evidence type="ECO:0000313" key="1">
    <source>
        <dbReference type="EMBL" id="KAF7716020.1"/>
    </source>
</evidence>
<accession>A0A8J8W1I4</accession>
<dbReference type="EMBL" id="WIWV01000047">
    <property type="protein sequence ID" value="KAF7716020.1"/>
    <property type="molecule type" value="Genomic_DNA"/>
</dbReference>
<dbReference type="GO" id="GO:0005737">
    <property type="term" value="C:cytoplasm"/>
    <property type="evidence" value="ECO:0007669"/>
    <property type="project" value="TreeGrafter"/>
</dbReference>
<dbReference type="InterPro" id="IPR023401">
    <property type="entry name" value="ODC_N"/>
</dbReference>
<keyword evidence="2" id="KW-1185">Reference proteome</keyword>
<name>A0A8J8W1I4_9EURO</name>
<sequence length="352" mass="38092">MHILSEPDVTRVFHDLSQTQCHEFISILGDALQSFSAESKSNAPASKKSIHQPLRTVFSTAADNSCIFMPVSDTATIGIKVVTGTRAGIQGVINIFSPDGRLQGLLAAAEVTAFRTALASMTLFIRSQTIGKENILIFGSGRQAEWHARLALLLYPDEIKRITFVNRGRQRLIEMERDVFADLRQRHPHVTIHTLAKEGTSASDYEENLLALLASCDVIFSCTPSLEPNFAYSALQAAPRQRFISLIGSYTPEMHEIDTETLLSGGGKIYVDSRSACLEEAGELITAGITEQQLTEMGDLLSELGPSGSLNVPAGANVIFKCVGMGLMDLVVGRKTLEVGKALGLGVHVDGF</sequence>
<dbReference type="PANTHER" id="PTHR13812:SF23">
    <property type="entry name" value="PRNX PROTEIN"/>
    <property type="match status" value="1"/>
</dbReference>
<protein>
    <submittedName>
        <fullName evidence="1">Uncharacterized protein</fullName>
    </submittedName>
</protein>
<evidence type="ECO:0000313" key="2">
    <source>
        <dbReference type="Proteomes" id="UP000631181"/>
    </source>
</evidence>
<dbReference type="Proteomes" id="UP000631181">
    <property type="component" value="Unassembled WGS sequence"/>
</dbReference>
<gene>
    <name evidence="1" type="ORF">PECM_006091</name>
</gene>
<comment type="caution">
    <text evidence="1">The sequence shown here is derived from an EMBL/GenBank/DDBJ whole genome shotgun (WGS) entry which is preliminary data.</text>
</comment>
<dbReference type="PANTHER" id="PTHR13812">
    <property type="entry name" value="KETIMINE REDUCTASE MU-CRYSTALLIN"/>
    <property type="match status" value="1"/>
</dbReference>
<proteinExistence type="predicted"/>
<dbReference type="Gene3D" id="3.40.50.720">
    <property type="entry name" value="NAD(P)-binding Rossmann-like Domain"/>
    <property type="match status" value="1"/>
</dbReference>
<dbReference type="SUPFAM" id="SSF51735">
    <property type="entry name" value="NAD(P)-binding Rossmann-fold domains"/>
    <property type="match status" value="1"/>
</dbReference>
<dbReference type="AlphaFoldDB" id="A0A8J8W1I4"/>
<dbReference type="InterPro" id="IPR036291">
    <property type="entry name" value="NAD(P)-bd_dom_sf"/>
</dbReference>
<reference evidence="1" key="1">
    <citation type="journal article" date="2020" name="Front. Microbiol.">
        <title>Gene regulatory networks of Penicillium echinulatum 2HH and Penicillium oxalicum 114-2 inferred by a computational biology approach.</title>
        <authorList>
            <person name="Lenz A.R."/>
            <person name="Galan-Vasquez E."/>
            <person name="Balbinot E."/>
            <person name="De Abreu F.P."/>
            <person name="De Oliveira N.S."/>
            <person name="Da Rosa L.O."/>
            <person name="De Avila E Silva S."/>
            <person name="Camassola M."/>
            <person name="Dillon A.J.P."/>
            <person name="Perez-Rueda E."/>
        </authorList>
    </citation>
    <scope>NUCLEOTIDE SEQUENCE</scope>
    <source>
        <strain evidence="1">S1M29</strain>
    </source>
</reference>
<dbReference type="Gene3D" id="3.30.1780.10">
    <property type="entry name" value="ornithine cyclodeaminase, domain 1"/>
    <property type="match status" value="1"/>
</dbReference>
<organism evidence="1 2">
    <name type="scientific">Penicillium ucsense</name>
    <dbReference type="NCBI Taxonomy" id="2839758"/>
    <lineage>
        <taxon>Eukaryota</taxon>
        <taxon>Fungi</taxon>
        <taxon>Dikarya</taxon>
        <taxon>Ascomycota</taxon>
        <taxon>Pezizomycotina</taxon>
        <taxon>Eurotiomycetes</taxon>
        <taxon>Eurotiomycetidae</taxon>
        <taxon>Eurotiales</taxon>
        <taxon>Aspergillaceae</taxon>
        <taxon>Penicillium</taxon>
    </lineage>
</organism>
<dbReference type="OrthoDB" id="41492at2759"/>